<name>A0ABN3AJY9_9ACTN</name>
<dbReference type="Proteomes" id="UP001501020">
    <property type="component" value="Unassembled WGS sequence"/>
</dbReference>
<sequence length="279" mass="30149">MRVAFLDDSEQQQPRRRGLGALRAMAAVIFPADQLAPFDVTFTALRSKLGIPPSEEIKWKPPKGSFLAGAGGDLVTQLREGMLAAARDHDARTVTVIIDHGAVYKSKSRSEVSKIALKWLYERVSMHLVDHDDIGMAIADRPGGGRSEETSWLTEALQLTSDGTEYVDPGRVVLPIVTADSRHVPHLQLADLIAATTTGAIAGHPHALALGPRLAELMHRHSLGAVNGAGLKLFPDRYLNLLYHCFGETEASLPSANAGRYLPIPDLPYADDDGLPRAS</sequence>
<evidence type="ECO:0008006" key="3">
    <source>
        <dbReference type="Google" id="ProtNLM"/>
    </source>
</evidence>
<dbReference type="EMBL" id="BAAAMR010000223">
    <property type="protein sequence ID" value="GAA2171251.1"/>
    <property type="molecule type" value="Genomic_DNA"/>
</dbReference>
<protein>
    <recommendedName>
        <fullName evidence="3">DUF3800 domain-containing protein</fullName>
    </recommendedName>
</protein>
<evidence type="ECO:0000313" key="2">
    <source>
        <dbReference type="Proteomes" id="UP001501020"/>
    </source>
</evidence>
<organism evidence="1 2">
    <name type="scientific">Actinomadura napierensis</name>
    <dbReference type="NCBI Taxonomy" id="267854"/>
    <lineage>
        <taxon>Bacteria</taxon>
        <taxon>Bacillati</taxon>
        <taxon>Actinomycetota</taxon>
        <taxon>Actinomycetes</taxon>
        <taxon>Streptosporangiales</taxon>
        <taxon>Thermomonosporaceae</taxon>
        <taxon>Actinomadura</taxon>
    </lineage>
</organism>
<proteinExistence type="predicted"/>
<evidence type="ECO:0000313" key="1">
    <source>
        <dbReference type="EMBL" id="GAA2171251.1"/>
    </source>
</evidence>
<gene>
    <name evidence="1" type="ORF">GCM10009727_96420</name>
</gene>
<dbReference type="InterPro" id="IPR024524">
    <property type="entry name" value="DUF3800"/>
</dbReference>
<dbReference type="Pfam" id="PF12686">
    <property type="entry name" value="DUF3800"/>
    <property type="match status" value="1"/>
</dbReference>
<reference evidence="1 2" key="1">
    <citation type="journal article" date="2019" name="Int. J. Syst. Evol. Microbiol.">
        <title>The Global Catalogue of Microorganisms (GCM) 10K type strain sequencing project: providing services to taxonomists for standard genome sequencing and annotation.</title>
        <authorList>
            <consortium name="The Broad Institute Genomics Platform"/>
            <consortium name="The Broad Institute Genome Sequencing Center for Infectious Disease"/>
            <person name="Wu L."/>
            <person name="Ma J."/>
        </authorList>
    </citation>
    <scope>NUCLEOTIDE SEQUENCE [LARGE SCALE GENOMIC DNA]</scope>
    <source>
        <strain evidence="1 2">JCM 13850</strain>
    </source>
</reference>
<dbReference type="RefSeq" id="WP_344285154.1">
    <property type="nucleotide sequence ID" value="NZ_BAAAMR010000223.1"/>
</dbReference>
<comment type="caution">
    <text evidence="1">The sequence shown here is derived from an EMBL/GenBank/DDBJ whole genome shotgun (WGS) entry which is preliminary data.</text>
</comment>
<accession>A0ABN3AJY9</accession>
<keyword evidence="2" id="KW-1185">Reference proteome</keyword>